<name>A0A8S1KRM2_PARPR</name>
<evidence type="ECO:0000313" key="1">
    <source>
        <dbReference type="EMBL" id="CAD8058099.1"/>
    </source>
</evidence>
<sequence>MNVIHLEVMIISKNVKKHLKNVKDLKVVHIANDKIKMIQKEISLIMVLLLLLCKFTKTFWFIEMEYIKSQNEYLDFMEDMLQILQDGENKMYINIGLFKTHGVKVGELKQQLNLVQMVLQICLYKHYQLFIKQYNKLFIFFEVNNSNKSKFK</sequence>
<accession>A0A8S1KRM2</accession>
<dbReference type="EMBL" id="CAJJDM010000026">
    <property type="protein sequence ID" value="CAD8058099.1"/>
    <property type="molecule type" value="Genomic_DNA"/>
</dbReference>
<dbReference type="AlphaFoldDB" id="A0A8S1KRM2"/>
<reference evidence="1" key="1">
    <citation type="submission" date="2021-01" db="EMBL/GenBank/DDBJ databases">
        <authorList>
            <consortium name="Genoscope - CEA"/>
            <person name="William W."/>
        </authorList>
    </citation>
    <scope>NUCLEOTIDE SEQUENCE</scope>
</reference>
<gene>
    <name evidence="1" type="ORF">PPRIM_AZ9-3.1.T0270043</name>
</gene>
<organism evidence="1 2">
    <name type="scientific">Paramecium primaurelia</name>
    <dbReference type="NCBI Taxonomy" id="5886"/>
    <lineage>
        <taxon>Eukaryota</taxon>
        <taxon>Sar</taxon>
        <taxon>Alveolata</taxon>
        <taxon>Ciliophora</taxon>
        <taxon>Intramacronucleata</taxon>
        <taxon>Oligohymenophorea</taxon>
        <taxon>Peniculida</taxon>
        <taxon>Parameciidae</taxon>
        <taxon>Paramecium</taxon>
    </lineage>
</organism>
<evidence type="ECO:0000313" key="2">
    <source>
        <dbReference type="Proteomes" id="UP000688137"/>
    </source>
</evidence>
<comment type="caution">
    <text evidence="1">The sequence shown here is derived from an EMBL/GenBank/DDBJ whole genome shotgun (WGS) entry which is preliminary data.</text>
</comment>
<dbReference type="Proteomes" id="UP000688137">
    <property type="component" value="Unassembled WGS sequence"/>
</dbReference>
<proteinExistence type="predicted"/>
<keyword evidence="2" id="KW-1185">Reference proteome</keyword>
<protein>
    <submittedName>
        <fullName evidence="1">Uncharacterized protein</fullName>
    </submittedName>
</protein>